<dbReference type="Gene3D" id="3.80.30.10">
    <property type="entry name" value="pyruvate-formate lyase- activating enzyme"/>
    <property type="match status" value="1"/>
</dbReference>
<evidence type="ECO:0000256" key="6">
    <source>
        <dbReference type="ARBA" id="ARBA00023014"/>
    </source>
</evidence>
<gene>
    <name evidence="7" type="ORF">S06H3_59627</name>
</gene>
<evidence type="ECO:0008006" key="8">
    <source>
        <dbReference type="Google" id="ProtNLM"/>
    </source>
</evidence>
<keyword evidence="3" id="KW-0949">S-adenosyl-L-methionine</keyword>
<keyword evidence="2" id="KW-0004">4Fe-4S</keyword>
<evidence type="ECO:0000256" key="2">
    <source>
        <dbReference type="ARBA" id="ARBA00022485"/>
    </source>
</evidence>
<proteinExistence type="predicted"/>
<dbReference type="PANTHER" id="PTHR30352:SF4">
    <property type="entry name" value="PYRUVATE FORMATE-LYASE 2-ACTIVATING ENZYME"/>
    <property type="match status" value="1"/>
</dbReference>
<dbReference type="GO" id="GO:0051539">
    <property type="term" value="F:4 iron, 4 sulfur cluster binding"/>
    <property type="evidence" value="ECO:0007669"/>
    <property type="project" value="UniProtKB-KW"/>
</dbReference>
<keyword evidence="6" id="KW-0411">Iron-sulfur</keyword>
<evidence type="ECO:0000256" key="5">
    <source>
        <dbReference type="ARBA" id="ARBA00023004"/>
    </source>
</evidence>
<evidence type="ECO:0000313" key="7">
    <source>
        <dbReference type="EMBL" id="GAI50818.1"/>
    </source>
</evidence>
<evidence type="ECO:0000256" key="3">
    <source>
        <dbReference type="ARBA" id="ARBA00022691"/>
    </source>
</evidence>
<dbReference type="InterPro" id="IPR034457">
    <property type="entry name" value="Organic_radical-activating"/>
</dbReference>
<accession>X1P4N3</accession>
<dbReference type="AlphaFoldDB" id="X1P4N3"/>
<evidence type="ECO:0000256" key="4">
    <source>
        <dbReference type="ARBA" id="ARBA00022723"/>
    </source>
</evidence>
<name>X1P4N3_9ZZZZ</name>
<reference evidence="7" key="1">
    <citation type="journal article" date="2014" name="Front. Microbiol.">
        <title>High frequency of phylogenetically diverse reductive dehalogenase-homologous genes in deep subseafloor sedimentary metagenomes.</title>
        <authorList>
            <person name="Kawai M."/>
            <person name="Futagami T."/>
            <person name="Toyoda A."/>
            <person name="Takaki Y."/>
            <person name="Nishi S."/>
            <person name="Hori S."/>
            <person name="Arai W."/>
            <person name="Tsubouchi T."/>
            <person name="Morono Y."/>
            <person name="Uchiyama I."/>
            <person name="Ito T."/>
            <person name="Fujiyama A."/>
            <person name="Inagaki F."/>
            <person name="Takami H."/>
        </authorList>
    </citation>
    <scope>NUCLEOTIDE SEQUENCE</scope>
    <source>
        <strain evidence="7">Expedition CK06-06</strain>
    </source>
</reference>
<comment type="caution">
    <text evidence="7">The sequence shown here is derived from an EMBL/GenBank/DDBJ whole genome shotgun (WGS) entry which is preliminary data.</text>
</comment>
<organism evidence="7">
    <name type="scientific">marine sediment metagenome</name>
    <dbReference type="NCBI Taxonomy" id="412755"/>
    <lineage>
        <taxon>unclassified sequences</taxon>
        <taxon>metagenomes</taxon>
        <taxon>ecological metagenomes</taxon>
    </lineage>
</organism>
<protein>
    <recommendedName>
        <fullName evidence="8">Radical SAM core domain-containing protein</fullName>
    </recommendedName>
</protein>
<dbReference type="PANTHER" id="PTHR30352">
    <property type="entry name" value="PYRUVATE FORMATE-LYASE-ACTIVATING ENZYME"/>
    <property type="match status" value="1"/>
</dbReference>
<dbReference type="GO" id="GO:0046872">
    <property type="term" value="F:metal ion binding"/>
    <property type="evidence" value="ECO:0007669"/>
    <property type="project" value="UniProtKB-KW"/>
</dbReference>
<keyword evidence="5" id="KW-0408">Iron</keyword>
<keyword evidence="4" id="KW-0479">Metal-binding</keyword>
<sequence length="106" mass="12029">MTGRSNRQTLKNIKMVCERDKPLWVRIPVIPTINDSNENMGAVVGFLSPMRDKLNVELIAYNKLGVYKWAALGKEYPLEGIDPPTLEEMDNIRRRIEGSGIKVITT</sequence>
<dbReference type="EMBL" id="BARV01038772">
    <property type="protein sequence ID" value="GAI50818.1"/>
    <property type="molecule type" value="Genomic_DNA"/>
</dbReference>
<evidence type="ECO:0000256" key="1">
    <source>
        <dbReference type="ARBA" id="ARBA00001966"/>
    </source>
</evidence>
<comment type="cofactor">
    <cofactor evidence="1">
        <name>[4Fe-4S] cluster</name>
        <dbReference type="ChEBI" id="CHEBI:49883"/>
    </cofactor>
</comment>